<evidence type="ECO:0000313" key="2">
    <source>
        <dbReference type="EMBL" id="GFO13987.1"/>
    </source>
</evidence>
<dbReference type="InterPro" id="IPR050951">
    <property type="entry name" value="Retrovirus_Pol_polyprotein"/>
</dbReference>
<proteinExistence type="predicted"/>
<dbReference type="Pfam" id="PF17919">
    <property type="entry name" value="RT_RNaseH_2"/>
    <property type="match status" value="1"/>
</dbReference>
<dbReference type="InterPro" id="IPR043128">
    <property type="entry name" value="Rev_trsase/Diguanyl_cyclase"/>
</dbReference>
<name>A0AAV4B3A2_9GAST</name>
<dbReference type="InterPro" id="IPR043502">
    <property type="entry name" value="DNA/RNA_pol_sf"/>
</dbReference>
<gene>
    <name evidence="2" type="ORF">PoB_004049200</name>
</gene>
<sequence length="106" mass="12023">MSPFIPSLSENTQPLRSLLHKDVEWQWTKSHEKAFNKLKNLIHEDLTLRYFDPNIPSVIEVDSSLNGLGAVLLQNDAPVAFASKSLTETEKRYANIERELLAVVFG</sequence>
<accession>A0AAV4B3A2</accession>
<organism evidence="2 3">
    <name type="scientific">Plakobranchus ocellatus</name>
    <dbReference type="NCBI Taxonomy" id="259542"/>
    <lineage>
        <taxon>Eukaryota</taxon>
        <taxon>Metazoa</taxon>
        <taxon>Spiralia</taxon>
        <taxon>Lophotrochozoa</taxon>
        <taxon>Mollusca</taxon>
        <taxon>Gastropoda</taxon>
        <taxon>Heterobranchia</taxon>
        <taxon>Euthyneura</taxon>
        <taxon>Panpulmonata</taxon>
        <taxon>Sacoglossa</taxon>
        <taxon>Placobranchoidea</taxon>
        <taxon>Plakobranchidae</taxon>
        <taxon>Plakobranchus</taxon>
    </lineage>
</organism>
<dbReference type="SUPFAM" id="SSF56672">
    <property type="entry name" value="DNA/RNA polymerases"/>
    <property type="match status" value="1"/>
</dbReference>
<dbReference type="AlphaFoldDB" id="A0AAV4B3A2"/>
<dbReference type="PANTHER" id="PTHR37984:SF7">
    <property type="entry name" value="INTEGRASE CATALYTIC DOMAIN-CONTAINING PROTEIN"/>
    <property type="match status" value="1"/>
</dbReference>
<protein>
    <submittedName>
        <fullName evidence="2">Retrovirus-related pol polyprotein from</fullName>
    </submittedName>
</protein>
<dbReference type="Gene3D" id="3.30.70.270">
    <property type="match status" value="1"/>
</dbReference>
<keyword evidence="3" id="KW-1185">Reference proteome</keyword>
<dbReference type="PANTHER" id="PTHR37984">
    <property type="entry name" value="PROTEIN CBG26694"/>
    <property type="match status" value="1"/>
</dbReference>
<evidence type="ECO:0000259" key="1">
    <source>
        <dbReference type="Pfam" id="PF17919"/>
    </source>
</evidence>
<evidence type="ECO:0000313" key="3">
    <source>
        <dbReference type="Proteomes" id="UP000735302"/>
    </source>
</evidence>
<dbReference type="InterPro" id="IPR041577">
    <property type="entry name" value="RT_RNaseH_2"/>
</dbReference>
<dbReference type="EMBL" id="BLXT01004521">
    <property type="protein sequence ID" value="GFO13987.1"/>
    <property type="molecule type" value="Genomic_DNA"/>
</dbReference>
<comment type="caution">
    <text evidence="2">The sequence shown here is derived from an EMBL/GenBank/DDBJ whole genome shotgun (WGS) entry which is preliminary data.</text>
</comment>
<reference evidence="2 3" key="1">
    <citation type="journal article" date="2021" name="Elife">
        <title>Chloroplast acquisition without the gene transfer in kleptoplastic sea slugs, Plakobranchus ocellatus.</title>
        <authorList>
            <person name="Maeda T."/>
            <person name="Takahashi S."/>
            <person name="Yoshida T."/>
            <person name="Shimamura S."/>
            <person name="Takaki Y."/>
            <person name="Nagai Y."/>
            <person name="Toyoda A."/>
            <person name="Suzuki Y."/>
            <person name="Arimoto A."/>
            <person name="Ishii H."/>
            <person name="Satoh N."/>
            <person name="Nishiyama T."/>
            <person name="Hasebe M."/>
            <person name="Maruyama T."/>
            <person name="Minagawa J."/>
            <person name="Obokata J."/>
            <person name="Shigenobu S."/>
        </authorList>
    </citation>
    <scope>NUCLEOTIDE SEQUENCE [LARGE SCALE GENOMIC DNA]</scope>
</reference>
<dbReference type="Proteomes" id="UP000735302">
    <property type="component" value="Unassembled WGS sequence"/>
</dbReference>
<feature type="domain" description="Reverse transcriptase/retrotransposon-derived protein RNase H-like" evidence="1">
    <location>
        <begin position="27"/>
        <end position="105"/>
    </location>
</feature>